<evidence type="ECO:0000313" key="2">
    <source>
        <dbReference type="Proteomes" id="UP000283530"/>
    </source>
</evidence>
<dbReference type="EMBL" id="QPKB01000002">
    <property type="protein sequence ID" value="RWR76474.1"/>
    <property type="molecule type" value="Genomic_DNA"/>
</dbReference>
<name>A0A443ND71_9MAGN</name>
<gene>
    <name evidence="1" type="ORF">CKAN_00491600</name>
</gene>
<proteinExistence type="predicted"/>
<keyword evidence="2" id="KW-1185">Reference proteome</keyword>
<dbReference type="OrthoDB" id="1858506at2759"/>
<evidence type="ECO:0000313" key="1">
    <source>
        <dbReference type="EMBL" id="RWR76474.1"/>
    </source>
</evidence>
<accession>A0A443ND71</accession>
<dbReference type="Proteomes" id="UP000283530">
    <property type="component" value="Unassembled WGS sequence"/>
</dbReference>
<protein>
    <submittedName>
        <fullName evidence="1">Uncharacterized protein</fullName>
    </submittedName>
</protein>
<sequence length="114" mass="13160">MTVDYETINNSLLPEEEVAKMKEGIMWMGKAMEAYQQANPDAYELVSEHPLLDFRYMFYGIRQTSFKLQFWSLQPGGFHGNRGSSVIKLVAITLPFTCVVTIAKPFETRFRLRS</sequence>
<dbReference type="AlphaFoldDB" id="A0A443ND71"/>
<reference evidence="1 2" key="1">
    <citation type="journal article" date="2019" name="Nat. Plants">
        <title>Stout camphor tree genome fills gaps in understanding of flowering plant genome evolution.</title>
        <authorList>
            <person name="Chaw S.M."/>
            <person name="Liu Y.C."/>
            <person name="Wu Y.W."/>
            <person name="Wang H.Y."/>
            <person name="Lin C.I."/>
            <person name="Wu C.S."/>
            <person name="Ke H.M."/>
            <person name="Chang L.Y."/>
            <person name="Hsu C.Y."/>
            <person name="Yang H.T."/>
            <person name="Sudianto E."/>
            <person name="Hsu M.H."/>
            <person name="Wu K.P."/>
            <person name="Wang L.N."/>
            <person name="Leebens-Mack J.H."/>
            <person name="Tsai I.J."/>
        </authorList>
    </citation>
    <scope>NUCLEOTIDE SEQUENCE [LARGE SCALE GENOMIC DNA]</scope>
    <source>
        <strain evidence="2">cv. Chaw 1501</strain>
        <tissue evidence="1">Young leaves</tissue>
    </source>
</reference>
<comment type="caution">
    <text evidence="1">The sequence shown here is derived from an EMBL/GenBank/DDBJ whole genome shotgun (WGS) entry which is preliminary data.</text>
</comment>
<dbReference type="Gene3D" id="3.30.530.20">
    <property type="match status" value="1"/>
</dbReference>
<dbReference type="InterPro" id="IPR023393">
    <property type="entry name" value="START-like_dom_sf"/>
</dbReference>
<organism evidence="1 2">
    <name type="scientific">Cinnamomum micranthum f. kanehirae</name>
    <dbReference type="NCBI Taxonomy" id="337451"/>
    <lineage>
        <taxon>Eukaryota</taxon>
        <taxon>Viridiplantae</taxon>
        <taxon>Streptophyta</taxon>
        <taxon>Embryophyta</taxon>
        <taxon>Tracheophyta</taxon>
        <taxon>Spermatophyta</taxon>
        <taxon>Magnoliopsida</taxon>
        <taxon>Magnoliidae</taxon>
        <taxon>Laurales</taxon>
        <taxon>Lauraceae</taxon>
        <taxon>Cinnamomum</taxon>
    </lineage>
</organism>